<evidence type="ECO:0000313" key="3">
    <source>
        <dbReference type="EMBL" id="RYN70142.1"/>
    </source>
</evidence>
<evidence type="ECO:0000256" key="2">
    <source>
        <dbReference type="SAM" id="MobiDB-lite"/>
    </source>
</evidence>
<feature type="region of interest" description="Disordered" evidence="2">
    <location>
        <begin position="624"/>
        <end position="644"/>
    </location>
</feature>
<reference evidence="4" key="1">
    <citation type="journal article" date="2019" name="bioRxiv">
        <title>Genomics, evolutionary history and diagnostics of the Alternaria alternata species group including apple and Asian pear pathotypes.</title>
        <authorList>
            <person name="Armitage A.D."/>
            <person name="Cockerton H.M."/>
            <person name="Sreenivasaprasad S."/>
            <person name="Woodhall J.W."/>
            <person name="Lane C.R."/>
            <person name="Harrison R.J."/>
            <person name="Clarkson J.P."/>
        </authorList>
    </citation>
    <scope>NUCLEOTIDE SEQUENCE [LARGE SCALE GENOMIC DNA]</scope>
    <source>
        <strain evidence="4">FERA 1177</strain>
    </source>
</reference>
<keyword evidence="1" id="KW-0175">Coiled coil</keyword>
<protein>
    <submittedName>
        <fullName evidence="3">Uncharacterized protein</fullName>
    </submittedName>
</protein>
<name>A0A4Q4N3G3_ALTAL</name>
<sequence>MLPPSTIDAVTVQNLELLAPRHSDIDRNLVVDLMERGDIFSSQQDRSIRKALLENVCTFPGVIPSLRTFFETLKYLEPLCEALRQLLGEQMKSTIRSSLTGLFFGPSKNMVQLNETEDVEIRIALSQQDAMMVAYTELWAFCSRHFDGLTASTPRKETGESKPLVKGPNPVVWQHLARFALSRGFRISHAQQITTKEKYHHAQLAIDYLRKAKPMCSTFSDDHIQRIVTAVESEESYDIPESTRGSTRLDLDRRYGRPFEHDFTEEKRIMFFPQLYSSSPCDNADLRLMRRDLFSCMFISMSLQQADFGSTTNAQVFDEDPMDLEPPVSSPELDKYAELQSRYAKLEREYHDISAQYDTRVESLRNENEDLKGQLQRCSSEYRRVKDELDRFNQGTWVAMHELEMERAESSDLRLKCAQLRGELEASKNSATQIVPRIVELPEPLAIESTTMPVFEHSDEEVLEVPPLSDWKERTGKGYEIFVVDHTSEQVLKGYSFDISSSRGEAVSRISDALHQAASIAEGKEYHVATVLGKRIVNTDPEFLFGTIETCQTLAIGTEKGIENWNSTLNKAAPSSLLYPSTITIQQATSQALEKTSTMVRKRMPAFNNETTTTDGYARKIAKTKKSQQRLIAAPPSTSEQEQS</sequence>
<dbReference type="Pfam" id="PF12520">
    <property type="entry name" value="DUF3723"/>
    <property type="match status" value="1"/>
</dbReference>
<evidence type="ECO:0000313" key="4">
    <source>
        <dbReference type="Proteomes" id="UP000291422"/>
    </source>
</evidence>
<dbReference type="InterPro" id="IPR022198">
    <property type="entry name" value="DUF3723"/>
</dbReference>
<dbReference type="AlphaFoldDB" id="A0A4Q4N3G3"/>
<gene>
    <name evidence="3" type="ORF">AA0117_g10722</name>
</gene>
<accession>A0A4Q4N3G3</accession>
<proteinExistence type="predicted"/>
<organism evidence="3 4">
    <name type="scientific">Alternaria alternata</name>
    <name type="common">Alternaria rot fungus</name>
    <name type="synonym">Torula alternata</name>
    <dbReference type="NCBI Taxonomy" id="5599"/>
    <lineage>
        <taxon>Eukaryota</taxon>
        <taxon>Fungi</taxon>
        <taxon>Dikarya</taxon>
        <taxon>Ascomycota</taxon>
        <taxon>Pezizomycotina</taxon>
        <taxon>Dothideomycetes</taxon>
        <taxon>Pleosporomycetidae</taxon>
        <taxon>Pleosporales</taxon>
        <taxon>Pleosporineae</taxon>
        <taxon>Pleosporaceae</taxon>
        <taxon>Alternaria</taxon>
        <taxon>Alternaria sect. Alternaria</taxon>
        <taxon>Alternaria alternata complex</taxon>
    </lineage>
</organism>
<dbReference type="Proteomes" id="UP000291422">
    <property type="component" value="Unassembled WGS sequence"/>
</dbReference>
<evidence type="ECO:0000256" key="1">
    <source>
        <dbReference type="SAM" id="Coils"/>
    </source>
</evidence>
<feature type="coiled-coil region" evidence="1">
    <location>
        <begin position="336"/>
        <end position="388"/>
    </location>
</feature>
<comment type="caution">
    <text evidence="3">The sequence shown here is derived from an EMBL/GenBank/DDBJ whole genome shotgun (WGS) entry which is preliminary data.</text>
</comment>
<dbReference type="EMBL" id="PDXD01000043">
    <property type="protein sequence ID" value="RYN70142.1"/>
    <property type="molecule type" value="Genomic_DNA"/>
</dbReference>